<evidence type="ECO:0000313" key="4">
    <source>
        <dbReference type="Proteomes" id="UP000036277"/>
    </source>
</evidence>
<dbReference type="InterPro" id="IPR001584">
    <property type="entry name" value="Integrase_cat-core"/>
</dbReference>
<organism evidence="3 4">
    <name type="scientific">Xenorhabdus khoisanae</name>
    <dbReference type="NCBI Taxonomy" id="880157"/>
    <lineage>
        <taxon>Bacteria</taxon>
        <taxon>Pseudomonadati</taxon>
        <taxon>Pseudomonadota</taxon>
        <taxon>Gammaproteobacteria</taxon>
        <taxon>Enterobacterales</taxon>
        <taxon>Morganellaceae</taxon>
        <taxon>Xenorhabdus</taxon>
    </lineage>
</organism>
<dbReference type="Proteomes" id="UP000036277">
    <property type="component" value="Unassembled WGS sequence"/>
</dbReference>
<dbReference type="PROSITE" id="PS50994">
    <property type="entry name" value="INTEGRASE"/>
    <property type="match status" value="1"/>
</dbReference>
<dbReference type="InterPro" id="IPR036397">
    <property type="entry name" value="RNaseH_sf"/>
</dbReference>
<dbReference type="SUPFAM" id="SSF53098">
    <property type="entry name" value="Ribonuclease H-like"/>
    <property type="match status" value="1"/>
</dbReference>
<evidence type="ECO:0000256" key="1">
    <source>
        <dbReference type="SAM" id="MobiDB-lite"/>
    </source>
</evidence>
<dbReference type="GO" id="GO:0015074">
    <property type="term" value="P:DNA integration"/>
    <property type="evidence" value="ECO:0007669"/>
    <property type="project" value="InterPro"/>
</dbReference>
<evidence type="ECO:0000313" key="3">
    <source>
        <dbReference type="EMBL" id="KMJ44179.1"/>
    </source>
</evidence>
<dbReference type="InterPro" id="IPR050900">
    <property type="entry name" value="Transposase_IS3/IS150/IS904"/>
</dbReference>
<dbReference type="STRING" id="880157.AB204_15715"/>
<sequence>MHEESRGAAGSRTLSTLLKAEGKSVGRYLARRLMQECGLESCQPGAHRYRRCLEEAGASPNYLNRRFNPEKPDQIWCGDISYIRTKEGWRYLALVIDLCSRRVVGYALSSSPDAELVCKVLRHALESRCPQGRVMFHSDQGSQYSSRKFRQLLWRSGLIQSMSRRGNCWDNSPMERTFRSLKSEWVPSEGYENVEIAITDITKWVGYYNWRRPHSHNNGMPPAVYEKQEKEAKKMSGIS</sequence>
<dbReference type="Pfam" id="PF13333">
    <property type="entry name" value="rve_2"/>
    <property type="match status" value="1"/>
</dbReference>
<feature type="region of interest" description="Disordered" evidence="1">
    <location>
        <begin position="219"/>
        <end position="239"/>
    </location>
</feature>
<dbReference type="Pfam" id="PF13276">
    <property type="entry name" value="HTH_21"/>
    <property type="match status" value="1"/>
</dbReference>
<feature type="domain" description="Integrase catalytic" evidence="2">
    <location>
        <begin position="68"/>
        <end position="229"/>
    </location>
</feature>
<dbReference type="PATRIC" id="fig|880157.4.peg.3355"/>
<accession>A0A0J5FQ02</accession>
<comment type="caution">
    <text evidence="3">The sequence shown here is derived from an EMBL/GenBank/DDBJ whole genome shotgun (WGS) entry which is preliminary data.</text>
</comment>
<reference evidence="3 4" key="1">
    <citation type="submission" date="2015-06" db="EMBL/GenBank/DDBJ databases">
        <title>Draft Whole-Genome Sequence of the Entomopathogenic Bacterium Xenorhabdus khoisanae.</title>
        <authorList>
            <person name="Naidoo S."/>
            <person name="Featherston J."/>
            <person name="Gray V.M."/>
        </authorList>
    </citation>
    <scope>NUCLEOTIDE SEQUENCE [LARGE SCALE GENOMIC DNA]</scope>
    <source>
        <strain evidence="3 4">MCB</strain>
    </source>
</reference>
<name>A0A0J5FQ02_9GAMM</name>
<dbReference type="InterPro" id="IPR012337">
    <property type="entry name" value="RNaseH-like_sf"/>
</dbReference>
<dbReference type="InterPro" id="IPR048020">
    <property type="entry name" value="Transpos_IS3"/>
</dbReference>
<dbReference type="Gene3D" id="3.30.420.10">
    <property type="entry name" value="Ribonuclease H-like superfamily/Ribonuclease H"/>
    <property type="match status" value="1"/>
</dbReference>
<dbReference type="InterPro" id="IPR025948">
    <property type="entry name" value="HTH-like_dom"/>
</dbReference>
<gene>
    <name evidence="3" type="ORF">AB204_15715</name>
</gene>
<protein>
    <submittedName>
        <fullName evidence="3">Transposase</fullName>
    </submittedName>
</protein>
<proteinExistence type="predicted"/>
<dbReference type="EMBL" id="LFCV01000116">
    <property type="protein sequence ID" value="KMJ44179.1"/>
    <property type="molecule type" value="Genomic_DNA"/>
</dbReference>
<feature type="compositionally biased region" description="Basic and acidic residues" evidence="1">
    <location>
        <begin position="226"/>
        <end position="239"/>
    </location>
</feature>
<dbReference type="PANTHER" id="PTHR46889">
    <property type="entry name" value="TRANSPOSASE INSF FOR INSERTION SEQUENCE IS3B-RELATED"/>
    <property type="match status" value="1"/>
</dbReference>
<dbReference type="AlphaFoldDB" id="A0A0J5FQ02"/>
<dbReference type="Pfam" id="PF00665">
    <property type="entry name" value="rve"/>
    <property type="match status" value="1"/>
</dbReference>
<dbReference type="NCBIfam" id="NF033516">
    <property type="entry name" value="transpos_IS3"/>
    <property type="match status" value="1"/>
</dbReference>
<evidence type="ECO:0000259" key="2">
    <source>
        <dbReference type="PROSITE" id="PS50994"/>
    </source>
</evidence>
<dbReference type="PANTHER" id="PTHR46889:SF4">
    <property type="entry name" value="TRANSPOSASE INSO FOR INSERTION SEQUENCE ELEMENT IS911B-RELATED"/>
    <property type="match status" value="1"/>
</dbReference>
<keyword evidence="4" id="KW-1185">Reference proteome</keyword>
<dbReference type="GO" id="GO:0003676">
    <property type="term" value="F:nucleic acid binding"/>
    <property type="evidence" value="ECO:0007669"/>
    <property type="project" value="InterPro"/>
</dbReference>